<evidence type="ECO:0000313" key="1">
    <source>
        <dbReference type="EMBL" id="PNI96605.1"/>
    </source>
</evidence>
<protein>
    <submittedName>
        <fullName evidence="1">SLC7A8 isoform 8</fullName>
    </submittedName>
</protein>
<evidence type="ECO:0000313" key="2">
    <source>
        <dbReference type="Proteomes" id="UP000236370"/>
    </source>
</evidence>
<dbReference type="Proteomes" id="UP000236370">
    <property type="component" value="Unassembled WGS sequence"/>
</dbReference>
<name>A0A2J8QK00_PANTR</name>
<organism evidence="1 2">
    <name type="scientific">Pan troglodytes</name>
    <name type="common">Chimpanzee</name>
    <dbReference type="NCBI Taxonomy" id="9598"/>
    <lineage>
        <taxon>Eukaryota</taxon>
        <taxon>Metazoa</taxon>
        <taxon>Chordata</taxon>
        <taxon>Craniata</taxon>
        <taxon>Vertebrata</taxon>
        <taxon>Euteleostomi</taxon>
        <taxon>Mammalia</taxon>
        <taxon>Eutheria</taxon>
        <taxon>Euarchontoglires</taxon>
        <taxon>Primates</taxon>
        <taxon>Haplorrhini</taxon>
        <taxon>Catarrhini</taxon>
        <taxon>Hominidae</taxon>
        <taxon>Pan</taxon>
    </lineage>
</organism>
<proteinExistence type="predicted"/>
<comment type="caution">
    <text evidence="1">The sequence shown here is derived from an EMBL/GenBank/DDBJ whole genome shotgun (WGS) entry which is preliminary data.</text>
</comment>
<reference evidence="1 2" key="1">
    <citation type="submission" date="2017-12" db="EMBL/GenBank/DDBJ databases">
        <title>High-resolution comparative analysis of great ape genomes.</title>
        <authorList>
            <person name="Pollen A."/>
            <person name="Hastie A."/>
            <person name="Hormozdiari F."/>
            <person name="Dougherty M."/>
            <person name="Liu R."/>
            <person name="Chaisson M."/>
            <person name="Hoppe E."/>
            <person name="Hill C."/>
            <person name="Pang A."/>
            <person name="Hillier L."/>
            <person name="Baker C."/>
            <person name="Armstrong J."/>
            <person name="Shendure J."/>
            <person name="Paten B."/>
            <person name="Wilson R."/>
            <person name="Chao H."/>
            <person name="Schneider V."/>
            <person name="Ventura M."/>
            <person name="Kronenberg Z."/>
            <person name="Murali S."/>
            <person name="Gordon D."/>
            <person name="Cantsilieris S."/>
            <person name="Munson K."/>
            <person name="Nelson B."/>
            <person name="Raja A."/>
            <person name="Underwood J."/>
            <person name="Diekhans M."/>
            <person name="Fiddes I."/>
            <person name="Haussler D."/>
            <person name="Eichler E."/>
        </authorList>
    </citation>
    <scope>NUCLEOTIDE SEQUENCE [LARGE SCALE GENOMIC DNA]</scope>
    <source>
        <strain evidence="1">Yerkes chimp pedigree #C0471</strain>
    </source>
</reference>
<dbReference type="EMBL" id="NBAG03000032">
    <property type="protein sequence ID" value="PNI96605.1"/>
    <property type="molecule type" value="Genomic_DNA"/>
</dbReference>
<sequence length="49" mass="5411">MGIVQICKGTFPEPSSSPSHWSHLCMSLPMSLMSLQCPPRSCWHPTPSL</sequence>
<accession>A0A2J8QK00</accession>
<dbReference type="AlphaFoldDB" id="A0A2J8QK00"/>
<gene>
    <name evidence="1" type="ORF">CK820_G0029646</name>
</gene>